<proteinExistence type="inferred from homology"/>
<dbReference type="HAMAP" id="MF_01008">
    <property type="entry name" value="MraZ"/>
    <property type="match status" value="1"/>
</dbReference>
<sequence>MAFFSGWQVAKVDQKGRVSVPAKFRAVLLEAARKHAISQGLPVDDIKDGTLNFGLRPDEIRGCLEGFGHELLEEYSQKLGVSPDLSDPDMAYYYKLIGETQDTGFDGNGRIVLPDYMMDVAGLVPGDSVHFVGRGKTFQIWSQERHEAFRVRLTQHAARSSHGVLPGGLP</sequence>
<gene>
    <name evidence="1" type="primary">mraZ</name>
    <name evidence="4" type="ORF">IHV25_07585</name>
</gene>
<dbReference type="PANTHER" id="PTHR34701:SF1">
    <property type="entry name" value="TRANSCRIPTIONAL REGULATOR MRAZ"/>
    <property type="match status" value="1"/>
</dbReference>
<feature type="domain" description="SpoVT-AbrB" evidence="3">
    <location>
        <begin position="100"/>
        <end position="145"/>
    </location>
</feature>
<dbReference type="InterPro" id="IPR003444">
    <property type="entry name" value="MraZ"/>
</dbReference>
<dbReference type="RefSeq" id="WP_192534517.1">
    <property type="nucleotide sequence ID" value="NZ_JACZHT010000005.1"/>
</dbReference>
<comment type="similarity">
    <text evidence="1">Belongs to the MraZ family.</text>
</comment>
<reference evidence="4" key="1">
    <citation type="submission" date="2020-10" db="EMBL/GenBank/DDBJ databases">
        <title>Genome sequence of the unusual species of purple photosynthetic bacteria, Phaeovibrio sulfidiphilus DSM 23193, type strain.</title>
        <authorList>
            <person name="Kyndt J.A."/>
            <person name="Meyer T.E."/>
        </authorList>
    </citation>
    <scope>NUCLEOTIDE SEQUENCE</scope>
    <source>
        <strain evidence="4">DSM 23193</strain>
    </source>
</reference>
<dbReference type="CDD" id="cd16320">
    <property type="entry name" value="MraZ_N"/>
    <property type="match status" value="1"/>
</dbReference>
<comment type="subunit">
    <text evidence="1">Forms oligomers.</text>
</comment>
<keyword evidence="1" id="KW-0963">Cytoplasm</keyword>
<comment type="subcellular location">
    <subcellularLocation>
        <location evidence="1">Cytoplasm</location>
        <location evidence="1">Nucleoid</location>
    </subcellularLocation>
</comment>
<dbReference type="GO" id="GO:0051301">
    <property type="term" value="P:cell division"/>
    <property type="evidence" value="ECO:0007669"/>
    <property type="project" value="UniProtKB-KW"/>
</dbReference>
<dbReference type="InterPro" id="IPR007159">
    <property type="entry name" value="SpoVT-AbrB_dom"/>
</dbReference>
<evidence type="ECO:0000313" key="5">
    <source>
        <dbReference type="Proteomes" id="UP000631034"/>
    </source>
</evidence>
<dbReference type="InterPro" id="IPR035642">
    <property type="entry name" value="MraZ_N"/>
</dbReference>
<accession>A0A8J6YZU9</accession>
<dbReference type="EMBL" id="JACZHT010000005">
    <property type="protein sequence ID" value="MBE1237508.1"/>
    <property type="molecule type" value="Genomic_DNA"/>
</dbReference>
<dbReference type="GO" id="GO:0000976">
    <property type="term" value="F:transcription cis-regulatory region binding"/>
    <property type="evidence" value="ECO:0007669"/>
    <property type="project" value="TreeGrafter"/>
</dbReference>
<evidence type="ECO:0000256" key="1">
    <source>
        <dbReference type="HAMAP-Rule" id="MF_01008"/>
    </source>
</evidence>
<evidence type="ECO:0000259" key="3">
    <source>
        <dbReference type="PROSITE" id="PS51740"/>
    </source>
</evidence>
<dbReference type="InterPro" id="IPR038619">
    <property type="entry name" value="MraZ_sf"/>
</dbReference>
<comment type="caution">
    <text evidence="4">The sequence shown here is derived from an EMBL/GenBank/DDBJ whole genome shotgun (WGS) entry which is preliminary data.</text>
</comment>
<dbReference type="CDD" id="cd16321">
    <property type="entry name" value="MraZ_C"/>
    <property type="match status" value="1"/>
</dbReference>
<dbReference type="Gene3D" id="3.40.1550.20">
    <property type="entry name" value="Transcriptional regulator MraZ domain"/>
    <property type="match status" value="1"/>
</dbReference>
<dbReference type="PROSITE" id="PS51740">
    <property type="entry name" value="SPOVT_ABRB"/>
    <property type="match status" value="1"/>
</dbReference>
<keyword evidence="1" id="KW-0805">Transcription regulation</keyword>
<organism evidence="4 5">
    <name type="scientific">Phaeovibrio sulfidiphilus</name>
    <dbReference type="NCBI Taxonomy" id="1220600"/>
    <lineage>
        <taxon>Bacteria</taxon>
        <taxon>Pseudomonadati</taxon>
        <taxon>Pseudomonadota</taxon>
        <taxon>Alphaproteobacteria</taxon>
        <taxon>Rhodospirillales</taxon>
        <taxon>Rhodospirillaceae</taxon>
        <taxon>Phaeovibrio</taxon>
    </lineage>
</organism>
<dbReference type="AlphaFoldDB" id="A0A8J6YZU9"/>
<dbReference type="InterPro" id="IPR035644">
    <property type="entry name" value="MraZ_C"/>
</dbReference>
<dbReference type="Proteomes" id="UP000631034">
    <property type="component" value="Unassembled WGS sequence"/>
</dbReference>
<dbReference type="GO" id="GO:2000143">
    <property type="term" value="P:negative regulation of DNA-templated transcription initiation"/>
    <property type="evidence" value="ECO:0007669"/>
    <property type="project" value="TreeGrafter"/>
</dbReference>
<dbReference type="GO" id="GO:0009295">
    <property type="term" value="C:nucleoid"/>
    <property type="evidence" value="ECO:0007669"/>
    <property type="project" value="UniProtKB-SubCell"/>
</dbReference>
<evidence type="ECO:0000256" key="2">
    <source>
        <dbReference type="PROSITE-ProRule" id="PRU01076"/>
    </source>
</evidence>
<keyword evidence="4" id="KW-0131">Cell cycle</keyword>
<name>A0A8J6YZU9_9PROT</name>
<protein>
    <recommendedName>
        <fullName evidence="1">Transcriptional regulator MraZ</fullName>
    </recommendedName>
</protein>
<dbReference type="GO" id="GO:0003700">
    <property type="term" value="F:DNA-binding transcription factor activity"/>
    <property type="evidence" value="ECO:0007669"/>
    <property type="project" value="UniProtKB-UniRule"/>
</dbReference>
<keyword evidence="5" id="KW-1185">Reference proteome</keyword>
<keyword evidence="1" id="KW-0804">Transcription</keyword>
<keyword evidence="1 2" id="KW-0238">DNA-binding</keyword>
<dbReference type="PANTHER" id="PTHR34701">
    <property type="entry name" value="TRANSCRIPTIONAL REGULATOR MRAZ"/>
    <property type="match status" value="1"/>
</dbReference>
<dbReference type="GO" id="GO:0005737">
    <property type="term" value="C:cytoplasm"/>
    <property type="evidence" value="ECO:0007669"/>
    <property type="project" value="UniProtKB-UniRule"/>
</dbReference>
<dbReference type="SUPFAM" id="SSF89447">
    <property type="entry name" value="AbrB/MazE/MraZ-like"/>
    <property type="match status" value="1"/>
</dbReference>
<dbReference type="InterPro" id="IPR037914">
    <property type="entry name" value="SpoVT-AbrB_sf"/>
</dbReference>
<keyword evidence="4" id="KW-0132">Cell division</keyword>
<evidence type="ECO:0000313" key="4">
    <source>
        <dbReference type="EMBL" id="MBE1237508.1"/>
    </source>
</evidence>